<protein>
    <submittedName>
        <fullName evidence="1">Uncharacterized protein</fullName>
    </submittedName>
</protein>
<name>S0A2H1_9CAUD</name>
<gene>
    <name evidence="1" type="ORF">Phi14:2_gp122</name>
</gene>
<dbReference type="Proteomes" id="UP000014725">
    <property type="component" value="Segment"/>
</dbReference>
<reference evidence="1 2" key="1">
    <citation type="journal article" date="2013" name="Proc. Natl. Acad. Sci. U.S.A.">
        <title>Twelve previously unknown phage genera are ubiquitous in global oceans.</title>
        <authorList>
            <person name="Holmfeldt K."/>
            <person name="Solonenko N."/>
            <person name="Shah M."/>
            <person name="Corrier K."/>
            <person name="Riemann L."/>
            <person name="Verberkmoes N.C."/>
            <person name="Sullivan M.B."/>
        </authorList>
    </citation>
    <scope>NUCLEOTIDE SEQUENCE [LARGE SCALE GENOMIC DNA]</scope>
    <source>
        <strain evidence="1">Phi14:2</strain>
    </source>
</reference>
<keyword evidence="2" id="KW-1185">Reference proteome</keyword>
<evidence type="ECO:0000313" key="2">
    <source>
        <dbReference type="Proteomes" id="UP000014725"/>
    </source>
</evidence>
<proteinExistence type="predicted"/>
<accession>S0A2H1</accession>
<reference evidence="2" key="2">
    <citation type="submission" date="2013-03" db="EMBL/GenBank/DDBJ databases">
        <title>The Cellulophaga phages: a novel, diverse, and globally ubiquitous model system.</title>
        <authorList>
            <person name="Holmfeldt K."/>
            <person name="Solonenko N."/>
            <person name="Shah M."/>
            <person name="Corrier K."/>
            <person name="Riemann L."/>
            <person name="VerBerkmoes N.C."/>
            <person name="Sullivan M.B."/>
        </authorList>
    </citation>
    <scope>NUCLEOTIDE SEQUENCE [LARGE SCALE GENOMIC DNA]</scope>
</reference>
<evidence type="ECO:0000313" key="1">
    <source>
        <dbReference type="EMBL" id="AGO49000.1"/>
    </source>
</evidence>
<dbReference type="EMBL" id="KC821624">
    <property type="protein sequence ID" value="AGO49000.1"/>
    <property type="molecule type" value="Genomic_DNA"/>
</dbReference>
<sequence>MQNSAKKVPFLSYKHTYPQKLNYYVVLLSAIANNLHKATKNK</sequence>
<organism evidence="1 2">
    <name type="scientific">Cellulophaga phage phi14:2</name>
    <dbReference type="NCBI Taxonomy" id="1327990"/>
    <lineage>
        <taxon>Viruses</taxon>
        <taxon>Duplodnaviria</taxon>
        <taxon>Heunggongvirae</taxon>
        <taxon>Uroviricota</taxon>
        <taxon>Caudoviricetes</taxon>
        <taxon>Crassvirales</taxon>
        <taxon>Steigviridae</taxon>
        <taxon>Asinivirinae</taxon>
        <taxon>Akihdevirus</taxon>
        <taxon>Akihdevirus balticus</taxon>
    </lineage>
</organism>